<keyword evidence="2" id="KW-1185">Reference proteome</keyword>
<evidence type="ECO:0000313" key="2">
    <source>
        <dbReference type="Proteomes" id="UP000306319"/>
    </source>
</evidence>
<name>A0AC61RHB7_9BACT</name>
<accession>A0AC61RHB7</accession>
<gene>
    <name evidence="1" type="ORF">E5331_18695</name>
</gene>
<protein>
    <submittedName>
        <fullName evidence="1">Uncharacterized protein</fullName>
    </submittedName>
</protein>
<organism evidence="1 2">
    <name type="scientific">Lepagella muris</name>
    <dbReference type="NCBI Taxonomy" id="3032870"/>
    <lineage>
        <taxon>Bacteria</taxon>
        <taxon>Pseudomonadati</taxon>
        <taxon>Bacteroidota</taxon>
        <taxon>Bacteroidia</taxon>
        <taxon>Bacteroidales</taxon>
        <taxon>Muribaculaceae</taxon>
        <taxon>Lepagella</taxon>
    </lineage>
</organism>
<dbReference type="Proteomes" id="UP000306319">
    <property type="component" value="Unassembled WGS sequence"/>
</dbReference>
<dbReference type="EMBL" id="SRYB01000044">
    <property type="protein sequence ID" value="TGY76145.1"/>
    <property type="molecule type" value="Genomic_DNA"/>
</dbReference>
<comment type="caution">
    <text evidence="1">The sequence shown here is derived from an EMBL/GenBank/DDBJ whole genome shotgun (WGS) entry which is preliminary data.</text>
</comment>
<evidence type="ECO:0000313" key="1">
    <source>
        <dbReference type="EMBL" id="TGY76145.1"/>
    </source>
</evidence>
<proteinExistence type="predicted"/>
<reference evidence="1" key="1">
    <citation type="submission" date="2019-04" db="EMBL/GenBank/DDBJ databases">
        <title>Microbes associate with the intestines of laboratory mice.</title>
        <authorList>
            <person name="Navarre W."/>
            <person name="Wong E."/>
            <person name="Huang K."/>
            <person name="Tropini C."/>
            <person name="Ng K."/>
            <person name="Yu B."/>
        </authorList>
    </citation>
    <scope>NUCLEOTIDE SEQUENCE</scope>
    <source>
        <strain evidence="1">NM04_E33</strain>
    </source>
</reference>
<sequence length="216" mass="24917">MKRSAFLFIAMLFMACGIFDGVAATRQDSIRESVSRLVATYPKAHLTDIYKSAFQDRFGPGHLITDTVAALDYLKSEILGEIRPGYADYEPTLYEGHFYRVNIDLVKNGVIPNDVFVSSFLESCGKVKGEPLEQWISDWSEILSVIESMDLDLPDFEVERQAIGNALKEGRYAWHHSEDYVKEYDPHYRIIERGIFEDRLLPYINDNYWPCGQRKK</sequence>